<evidence type="ECO:0000313" key="1">
    <source>
        <dbReference type="Ensembl" id="ENSPCOP00000009130.1"/>
    </source>
</evidence>
<dbReference type="AlphaFoldDB" id="A0A2K6F566"/>
<protein>
    <submittedName>
        <fullName evidence="1">Phosphodiesterase 4D interacting protein</fullName>
    </submittedName>
</protein>
<evidence type="ECO:0000313" key="2">
    <source>
        <dbReference type="Proteomes" id="UP000233160"/>
    </source>
</evidence>
<accession>A0A2K6F566</accession>
<dbReference type="Ensembl" id="ENSPCOT00000019693.1">
    <property type="protein sequence ID" value="ENSPCOP00000009130.1"/>
    <property type="gene ID" value="ENSPCOG00000015883.1"/>
</dbReference>
<keyword evidence="2" id="KW-1185">Reference proteome</keyword>
<gene>
    <name evidence="1" type="primary">PDE4DIP</name>
</gene>
<name>A0A2K6F566_PROCO</name>
<proteinExistence type="predicted"/>
<organism evidence="1 2">
    <name type="scientific">Propithecus coquereli</name>
    <name type="common">Coquerel's sifaka</name>
    <name type="synonym">Propithecus verreauxi coquereli</name>
    <dbReference type="NCBI Taxonomy" id="379532"/>
    <lineage>
        <taxon>Eukaryota</taxon>
        <taxon>Metazoa</taxon>
        <taxon>Chordata</taxon>
        <taxon>Craniata</taxon>
        <taxon>Vertebrata</taxon>
        <taxon>Euteleostomi</taxon>
        <taxon>Mammalia</taxon>
        <taxon>Eutheria</taxon>
        <taxon>Euarchontoglires</taxon>
        <taxon>Primates</taxon>
        <taxon>Strepsirrhini</taxon>
        <taxon>Lemuriformes</taxon>
        <taxon>Indriidae</taxon>
        <taxon>Propithecus</taxon>
    </lineage>
</organism>
<sequence length="138" mass="15490">RDYFAEDHGEMVPRTSHAAAFLSDTKDRGPPIQSQTWRSGEKAPFGQTYSLRAFEKPPQVQTQALRDFEKRVCRNIKWLLKTKPLKSCVVLVGGAGLVTPQSFFSPFGSAAMQKGSSSKLCGMPSERQSTYMFHMVER</sequence>
<dbReference type="Proteomes" id="UP000233160">
    <property type="component" value="Unassembled WGS sequence"/>
</dbReference>
<dbReference type="GeneTree" id="ENSGT00950000183190"/>
<reference evidence="1" key="2">
    <citation type="submission" date="2025-09" db="UniProtKB">
        <authorList>
            <consortium name="Ensembl"/>
        </authorList>
    </citation>
    <scope>IDENTIFICATION</scope>
</reference>
<reference evidence="1" key="1">
    <citation type="submission" date="2025-08" db="UniProtKB">
        <authorList>
            <consortium name="Ensembl"/>
        </authorList>
    </citation>
    <scope>IDENTIFICATION</scope>
</reference>